<dbReference type="PANTHER" id="PTHR21373:SF0">
    <property type="entry name" value="N-ALPHA-ACETYLTRANSFERASE 35, NATC AUXILIARY SUBUNIT"/>
    <property type="match status" value="1"/>
</dbReference>
<dbReference type="PANTHER" id="PTHR21373">
    <property type="entry name" value="GLUCOSE REPRESSIBLE PROTEIN MAK10"/>
    <property type="match status" value="1"/>
</dbReference>
<feature type="compositionally biased region" description="Low complexity" evidence="1">
    <location>
        <begin position="711"/>
        <end position="729"/>
    </location>
</feature>
<comment type="caution">
    <text evidence="4">The sequence shown here is derived from an EMBL/GenBank/DDBJ whole genome shotgun (WGS) entry which is preliminary data.</text>
</comment>
<dbReference type="STRING" id="35608.A0A2U1LAJ9"/>
<feature type="compositionally biased region" description="Low complexity" evidence="1">
    <location>
        <begin position="689"/>
        <end position="704"/>
    </location>
</feature>
<dbReference type="OrthoDB" id="269405at2759"/>
<evidence type="ECO:0000259" key="3">
    <source>
        <dbReference type="Pfam" id="PF04112"/>
    </source>
</evidence>
<feature type="compositionally biased region" description="Polar residues" evidence="1">
    <location>
        <begin position="741"/>
        <end position="751"/>
    </location>
</feature>
<dbReference type="GO" id="GO:0031417">
    <property type="term" value="C:NatC complex"/>
    <property type="evidence" value="ECO:0007669"/>
    <property type="project" value="InterPro"/>
</dbReference>
<feature type="region of interest" description="Disordered" evidence="1">
    <location>
        <begin position="652"/>
        <end position="761"/>
    </location>
</feature>
<evidence type="ECO:0000313" key="5">
    <source>
        <dbReference type="Proteomes" id="UP000245207"/>
    </source>
</evidence>
<dbReference type="InterPro" id="IPR007244">
    <property type="entry name" value="Naa35_N"/>
</dbReference>
<keyword evidence="5" id="KW-1185">Reference proteome</keyword>
<evidence type="ECO:0000313" key="4">
    <source>
        <dbReference type="EMBL" id="PWA46016.1"/>
    </source>
</evidence>
<dbReference type="InterPro" id="IPR005162">
    <property type="entry name" value="Retrotrans_gag_dom"/>
</dbReference>
<dbReference type="Proteomes" id="UP000245207">
    <property type="component" value="Unassembled WGS sequence"/>
</dbReference>
<gene>
    <name evidence="4" type="ORF">CTI12_AA470590</name>
</gene>
<feature type="region of interest" description="Disordered" evidence="1">
    <location>
        <begin position="1"/>
        <end position="26"/>
    </location>
</feature>
<dbReference type="Pfam" id="PF04112">
    <property type="entry name" value="Mak10"/>
    <property type="match status" value="1"/>
</dbReference>
<feature type="domain" description="Retrotransposon gag" evidence="2">
    <location>
        <begin position="492"/>
        <end position="536"/>
    </location>
</feature>
<dbReference type="InterPro" id="IPR057983">
    <property type="entry name" value="NAA35-like_N"/>
</dbReference>
<dbReference type="AlphaFoldDB" id="A0A2U1LAJ9"/>
<feature type="compositionally biased region" description="Low complexity" evidence="1">
    <location>
        <begin position="10"/>
        <end position="20"/>
    </location>
</feature>
<reference evidence="4 5" key="1">
    <citation type="journal article" date="2018" name="Mol. Plant">
        <title>The genome of Artemisia annua provides insight into the evolution of Asteraceae family and artemisinin biosynthesis.</title>
        <authorList>
            <person name="Shen Q."/>
            <person name="Zhang L."/>
            <person name="Liao Z."/>
            <person name="Wang S."/>
            <person name="Yan T."/>
            <person name="Shi P."/>
            <person name="Liu M."/>
            <person name="Fu X."/>
            <person name="Pan Q."/>
            <person name="Wang Y."/>
            <person name="Lv Z."/>
            <person name="Lu X."/>
            <person name="Zhang F."/>
            <person name="Jiang W."/>
            <person name="Ma Y."/>
            <person name="Chen M."/>
            <person name="Hao X."/>
            <person name="Li L."/>
            <person name="Tang Y."/>
            <person name="Lv G."/>
            <person name="Zhou Y."/>
            <person name="Sun X."/>
            <person name="Brodelius P.E."/>
            <person name="Rose J.K.C."/>
            <person name="Tang K."/>
        </authorList>
    </citation>
    <scope>NUCLEOTIDE SEQUENCE [LARGE SCALE GENOMIC DNA]</scope>
    <source>
        <strain evidence="5">cv. Huhao1</strain>
        <tissue evidence="4">Leaf</tissue>
    </source>
</reference>
<dbReference type="EMBL" id="PKPP01010490">
    <property type="protein sequence ID" value="PWA46016.1"/>
    <property type="molecule type" value="Genomic_DNA"/>
</dbReference>
<sequence>MDDDENKITNNGAVVNDNNNSSIPSSGDQTVWADVSSLLHSASNGINSFFSILSEELQDGELIHGDNFNLFAAMSALEIMDPKMDSGIVCRYYSVDEAIEDGAAPIPLNANKTVDIHCIIDVMDHLLSCELYYSTSYVYFPLFYPVPSSLHPETALSSPNVLDYPSKPFFPDSLEDSRNNIVTPTPFIDDPHLKHLRDFYANTPPIPSPTPIHFPSILPSPTFDPQGYCIPGGPMLPRRPTHPLSRLPNSKHSLYTKQPYTVVPPYIPTNLPTSSWKFEVGGESHRTPLEQQEDQLCSYSLLFEQFGCLTLCLSALGGTLEKNSGKGSILDVFGGKSEENDKVKNPSWKQYLTASRLISVRLKKKLANLLYGNLLERLKKRNRMCTTPLPSAIMEGGNIFDPANPPQPNQPLRARTLGEYSQPSHQGYRNTIELTQGANVSPLQSDTIRLVQSGCAFHGLRSEDPNQYLKDFLKIVDSIDLDVATRETTRLRLFQFSLRDQASQWLERLPAGSITSWDDLTSRFLAQFFPPGRTTKQTIDQVAGGKLRDRSAEESWELIEDLALYDNESWSDPRDLNKTVKAISLPSNNSSTPDRRIMELEDQVKFLMKSYEAPKPSSHVNKITSSCEYCSGPHDTRDCMELPEQAFADYASSHTDGAGDKSYTFKPEPNPCGDSYNPSWKNHPNFRWKQNQNTPKNNSSNPPNRFQPNGSSSNRTFNNNPSNNDALNNQLLAPPNKDARNASSGTQIKDPSSSKHVHFVNVVTIKPINKDREEDDKDKVGIDSKSKNEIKEVEDDKEKEVEEVEDVDDYFDRLPTKEERAYHRDLFDDPETPYFLGSPIIKAGDPSNINIPCNIGHVHVWKAYIDLKSPIHIMTRIHYNWIMKKQLGPRIFPNKSRISNFVGRVKGLHVFIGNFTYVTDFVIVEDIRPVIDSCLTQVVFGKPFVEVSKMNYDPSLGILRFKEETDEIAYQMPYKIEQY</sequence>
<feature type="domain" description="NAA35-like N-terminal" evidence="3">
    <location>
        <begin position="60"/>
        <end position="136"/>
    </location>
</feature>
<name>A0A2U1LAJ9_ARTAN</name>
<evidence type="ECO:0000259" key="2">
    <source>
        <dbReference type="Pfam" id="PF03732"/>
    </source>
</evidence>
<dbReference type="Pfam" id="PF03732">
    <property type="entry name" value="Retrotrans_gag"/>
    <property type="match status" value="1"/>
</dbReference>
<evidence type="ECO:0000256" key="1">
    <source>
        <dbReference type="SAM" id="MobiDB-lite"/>
    </source>
</evidence>
<organism evidence="4 5">
    <name type="scientific">Artemisia annua</name>
    <name type="common">Sweet wormwood</name>
    <dbReference type="NCBI Taxonomy" id="35608"/>
    <lineage>
        <taxon>Eukaryota</taxon>
        <taxon>Viridiplantae</taxon>
        <taxon>Streptophyta</taxon>
        <taxon>Embryophyta</taxon>
        <taxon>Tracheophyta</taxon>
        <taxon>Spermatophyta</taxon>
        <taxon>Magnoliopsida</taxon>
        <taxon>eudicotyledons</taxon>
        <taxon>Gunneridae</taxon>
        <taxon>Pentapetalae</taxon>
        <taxon>asterids</taxon>
        <taxon>campanulids</taxon>
        <taxon>Asterales</taxon>
        <taxon>Asteraceae</taxon>
        <taxon>Asteroideae</taxon>
        <taxon>Anthemideae</taxon>
        <taxon>Artemisiinae</taxon>
        <taxon>Artemisia</taxon>
    </lineage>
</organism>
<protein>
    <submittedName>
        <fullName evidence="4">MAK10-like protein</fullName>
    </submittedName>
</protein>
<accession>A0A2U1LAJ9</accession>
<proteinExistence type="predicted"/>